<evidence type="ECO:0000256" key="1">
    <source>
        <dbReference type="ARBA" id="ARBA00023015"/>
    </source>
</evidence>
<dbReference type="InterPro" id="IPR023187">
    <property type="entry name" value="Tscrpt_reg_MarR-type_CS"/>
</dbReference>
<dbReference type="InterPro" id="IPR052067">
    <property type="entry name" value="Metal_resp_HTH_trans_reg"/>
</dbReference>
<dbReference type="PROSITE" id="PS50995">
    <property type="entry name" value="HTH_MARR_2"/>
    <property type="match status" value="1"/>
</dbReference>
<dbReference type="SUPFAM" id="SSF46785">
    <property type="entry name" value="Winged helix' DNA-binding domain"/>
    <property type="match status" value="1"/>
</dbReference>
<evidence type="ECO:0000313" key="6">
    <source>
        <dbReference type="Proteomes" id="UP000051439"/>
    </source>
</evidence>
<dbReference type="PATRIC" id="fig|1423766.4.peg.790"/>
<keyword evidence="2" id="KW-0238">DNA-binding</keyword>
<dbReference type="InterPro" id="IPR036388">
    <property type="entry name" value="WH-like_DNA-bd_sf"/>
</dbReference>
<reference evidence="5 6" key="1">
    <citation type="journal article" date="2015" name="Genome Announc.">
        <title>Expanding the biotechnology potential of lactobacilli through comparative genomics of 213 strains and associated genera.</title>
        <authorList>
            <person name="Sun Z."/>
            <person name="Harris H.M."/>
            <person name="McCann A."/>
            <person name="Guo C."/>
            <person name="Argimon S."/>
            <person name="Zhang W."/>
            <person name="Yang X."/>
            <person name="Jeffery I.B."/>
            <person name="Cooney J.C."/>
            <person name="Kagawa T.F."/>
            <person name="Liu W."/>
            <person name="Song Y."/>
            <person name="Salvetti E."/>
            <person name="Wrobel A."/>
            <person name="Rasinkangas P."/>
            <person name="Parkhill J."/>
            <person name="Rea M.C."/>
            <person name="O'Sullivan O."/>
            <person name="Ritari J."/>
            <person name="Douillard F.P."/>
            <person name="Paul Ross R."/>
            <person name="Yang R."/>
            <person name="Briner A.E."/>
            <person name="Felis G.E."/>
            <person name="de Vos W.M."/>
            <person name="Barrangou R."/>
            <person name="Klaenhammer T.R."/>
            <person name="Caufield P.W."/>
            <person name="Cui Y."/>
            <person name="Zhang H."/>
            <person name="O'Toole P.W."/>
        </authorList>
    </citation>
    <scope>NUCLEOTIDE SEQUENCE [LARGE SCALE GENOMIC DNA]</scope>
    <source>
        <strain evidence="5 6">DSM 19906</strain>
    </source>
</reference>
<dbReference type="InterPro" id="IPR036390">
    <property type="entry name" value="WH_DNA-bd_sf"/>
</dbReference>
<organism evidence="5 6">
    <name type="scientific">Lentilactobacillus kisonensis DSM 19906 = JCM 15041</name>
    <dbReference type="NCBI Taxonomy" id="1423766"/>
    <lineage>
        <taxon>Bacteria</taxon>
        <taxon>Bacillati</taxon>
        <taxon>Bacillota</taxon>
        <taxon>Bacilli</taxon>
        <taxon>Lactobacillales</taxon>
        <taxon>Lactobacillaceae</taxon>
        <taxon>Lentilactobacillus</taxon>
    </lineage>
</organism>
<comment type="caution">
    <text evidence="5">The sequence shown here is derived from an EMBL/GenBank/DDBJ whole genome shotgun (WGS) entry which is preliminary data.</text>
</comment>
<evidence type="ECO:0000256" key="2">
    <source>
        <dbReference type="ARBA" id="ARBA00023125"/>
    </source>
</evidence>
<accession>A0A0R1NM14</accession>
<gene>
    <name evidence="5" type="ORF">FC98_GL000771</name>
</gene>
<dbReference type="Pfam" id="PF13463">
    <property type="entry name" value="HTH_27"/>
    <property type="match status" value="1"/>
</dbReference>
<dbReference type="EMBL" id="AZEB01000015">
    <property type="protein sequence ID" value="KRL21437.1"/>
    <property type="molecule type" value="Genomic_DNA"/>
</dbReference>
<protein>
    <submittedName>
        <fullName evidence="5">Transcriptional regulator, MarR family</fullName>
    </submittedName>
</protein>
<proteinExistence type="predicted"/>
<keyword evidence="3" id="KW-0804">Transcription</keyword>
<dbReference type="PROSITE" id="PS01117">
    <property type="entry name" value="HTH_MARR_1"/>
    <property type="match status" value="1"/>
</dbReference>
<dbReference type="GO" id="GO:0003700">
    <property type="term" value="F:DNA-binding transcription factor activity"/>
    <property type="evidence" value="ECO:0007669"/>
    <property type="project" value="InterPro"/>
</dbReference>
<dbReference type="PANTHER" id="PTHR35790:SF4">
    <property type="entry name" value="HTH-TYPE TRANSCRIPTIONAL REGULATOR PCHR"/>
    <property type="match status" value="1"/>
</dbReference>
<name>A0A0R1NM14_9LACO</name>
<evidence type="ECO:0000313" key="5">
    <source>
        <dbReference type="EMBL" id="KRL21437.1"/>
    </source>
</evidence>
<evidence type="ECO:0000256" key="3">
    <source>
        <dbReference type="ARBA" id="ARBA00023163"/>
    </source>
</evidence>
<dbReference type="SMART" id="SM00347">
    <property type="entry name" value="HTH_MARR"/>
    <property type="match status" value="1"/>
</dbReference>
<dbReference type="Proteomes" id="UP000051439">
    <property type="component" value="Unassembled WGS sequence"/>
</dbReference>
<sequence length="156" mass="17376">MKSTSLTNQIKAQLEIFRSRDIDQVILNQVKGTGLIDTKLASRLTINDLHVIQVVAHSEDAMLSDIVAGLPLTQGAVSKIVNKLATAGLLTKTHKSANKKETYIQLTRLAKEINAIHEGYHQEMNDKLQGLTDQFTSADLQVVREFLEKLNKLRQS</sequence>
<dbReference type="RefSeq" id="WP_054655148.1">
    <property type="nucleotide sequence ID" value="NZ_AZEB01000015.1"/>
</dbReference>
<keyword evidence="6" id="KW-1185">Reference proteome</keyword>
<keyword evidence="1" id="KW-0805">Transcription regulation</keyword>
<dbReference type="Gene3D" id="1.10.10.10">
    <property type="entry name" value="Winged helix-like DNA-binding domain superfamily/Winged helix DNA-binding domain"/>
    <property type="match status" value="1"/>
</dbReference>
<dbReference type="AlphaFoldDB" id="A0A0R1NM14"/>
<dbReference type="PANTHER" id="PTHR35790">
    <property type="entry name" value="HTH-TYPE TRANSCRIPTIONAL REGULATOR PCHR"/>
    <property type="match status" value="1"/>
</dbReference>
<dbReference type="GO" id="GO:0003677">
    <property type="term" value="F:DNA binding"/>
    <property type="evidence" value="ECO:0007669"/>
    <property type="project" value="UniProtKB-KW"/>
</dbReference>
<feature type="domain" description="HTH marR-type" evidence="4">
    <location>
        <begin position="3"/>
        <end position="152"/>
    </location>
</feature>
<evidence type="ECO:0000259" key="4">
    <source>
        <dbReference type="PROSITE" id="PS50995"/>
    </source>
</evidence>
<dbReference type="InterPro" id="IPR000835">
    <property type="entry name" value="HTH_MarR-typ"/>
</dbReference>